<organism evidence="12 13">
    <name type="scientific">Brockia lithotrophica</name>
    <dbReference type="NCBI Taxonomy" id="933949"/>
    <lineage>
        <taxon>Bacteria</taxon>
        <taxon>Bacillati</taxon>
        <taxon>Bacillota</taxon>
        <taxon>Bacilli</taxon>
        <taxon>Bacillales</taxon>
        <taxon>Bacillales Family X. Incertae Sedis</taxon>
        <taxon>Brockia</taxon>
    </lineage>
</organism>
<dbReference type="EC" id="2.7.7.56" evidence="8"/>
<dbReference type="InterPro" id="IPR050080">
    <property type="entry name" value="RNase_PH"/>
</dbReference>
<dbReference type="InterPro" id="IPR015847">
    <property type="entry name" value="ExoRNase_PH_dom2"/>
</dbReference>
<feature type="domain" description="Exoribonuclease phosphorolytic" evidence="10">
    <location>
        <begin position="10"/>
        <end position="138"/>
    </location>
</feature>
<evidence type="ECO:0000256" key="3">
    <source>
        <dbReference type="ARBA" id="ARBA00022555"/>
    </source>
</evidence>
<evidence type="ECO:0000256" key="1">
    <source>
        <dbReference type="ARBA" id="ARBA00006678"/>
    </source>
</evidence>
<comment type="subunit">
    <text evidence="8">Homohexameric ring arranged as a trimer of dimers.</text>
</comment>
<evidence type="ECO:0000313" key="13">
    <source>
        <dbReference type="Proteomes" id="UP000244016"/>
    </source>
</evidence>
<keyword evidence="5 8" id="KW-0819">tRNA processing</keyword>
<evidence type="ECO:0000259" key="10">
    <source>
        <dbReference type="Pfam" id="PF01138"/>
    </source>
</evidence>
<feature type="domain" description="Exoribonuclease phosphorolytic" evidence="11">
    <location>
        <begin position="158"/>
        <end position="223"/>
    </location>
</feature>
<dbReference type="InterPro" id="IPR027408">
    <property type="entry name" value="PNPase/RNase_PH_dom_sf"/>
</dbReference>
<comment type="caution">
    <text evidence="12">The sequence shown here is derived from an EMBL/GenBank/DDBJ whole genome shotgun (WGS) entry which is preliminary data.</text>
</comment>
<evidence type="ECO:0000256" key="6">
    <source>
        <dbReference type="ARBA" id="ARBA00022695"/>
    </source>
</evidence>
<gene>
    <name evidence="8" type="primary">rph</name>
    <name evidence="12" type="ORF">BLITH_0178</name>
</gene>
<dbReference type="GO" id="GO:0016075">
    <property type="term" value="P:rRNA catabolic process"/>
    <property type="evidence" value="ECO:0007669"/>
    <property type="project" value="UniProtKB-UniRule"/>
</dbReference>
<dbReference type="SUPFAM" id="SSF54211">
    <property type="entry name" value="Ribosomal protein S5 domain 2-like"/>
    <property type="match status" value="1"/>
</dbReference>
<dbReference type="Pfam" id="PF03725">
    <property type="entry name" value="RNase_PH_C"/>
    <property type="match status" value="1"/>
</dbReference>
<evidence type="ECO:0000256" key="4">
    <source>
        <dbReference type="ARBA" id="ARBA00022679"/>
    </source>
</evidence>
<name>A0A2T5GAC6_9BACL</name>
<dbReference type="InterPro" id="IPR001247">
    <property type="entry name" value="ExoRNase_PH_dom1"/>
</dbReference>
<dbReference type="GO" id="GO:0000175">
    <property type="term" value="F:3'-5'-RNA exonuclease activity"/>
    <property type="evidence" value="ECO:0007669"/>
    <property type="project" value="UniProtKB-UniRule"/>
</dbReference>
<sequence length="283" mass="30708">MRIDGRSPDELRPVRLTPHVNKYAEGSVLIEVGDTRVYVTATVEDKVPPFLRGQGRGWVTAEYSLLPRSTETRTQRESVRGHLQGRTMEIQRLIGRALRAVVDPERLGERTVIVDADVLQADGGTRTAAITGGFVALAFAFERLRERGEIAEIPLVDFLAATSVGVVGDVPLLDLNFAEDSEARVDMNIAMTGSGRFVEIQGSGEGSPFRRAELEELLSLAERGIRRLVEIEREVLGPIGERIADLARRAPEAGDRAFDEQGPFVVPEGPPAEGGASEDGGPS</sequence>
<dbReference type="PROSITE" id="PS01277">
    <property type="entry name" value="RIBONUCLEASE_PH"/>
    <property type="match status" value="1"/>
</dbReference>
<dbReference type="InterPro" id="IPR020568">
    <property type="entry name" value="Ribosomal_Su5_D2-typ_SF"/>
</dbReference>
<dbReference type="FunFam" id="3.30.230.70:FF:000003">
    <property type="entry name" value="Ribonuclease PH"/>
    <property type="match status" value="1"/>
</dbReference>
<dbReference type="Gene3D" id="3.30.230.70">
    <property type="entry name" value="GHMP Kinase, N-terminal domain"/>
    <property type="match status" value="1"/>
</dbReference>
<feature type="binding site" evidence="8">
    <location>
        <position position="86"/>
    </location>
    <ligand>
        <name>phosphate</name>
        <dbReference type="ChEBI" id="CHEBI:43474"/>
        <note>substrate</note>
    </ligand>
</feature>
<protein>
    <recommendedName>
        <fullName evidence="8">Ribonuclease PH</fullName>
        <shortName evidence="8">RNase PH</shortName>
        <ecNumber evidence="8">2.7.7.56</ecNumber>
    </recommendedName>
    <alternativeName>
        <fullName evidence="8">tRNA nucleotidyltransferase</fullName>
    </alternativeName>
</protein>
<dbReference type="NCBIfam" id="TIGR01966">
    <property type="entry name" value="RNasePH"/>
    <property type="match status" value="1"/>
</dbReference>
<proteinExistence type="inferred from homology"/>
<evidence type="ECO:0000259" key="11">
    <source>
        <dbReference type="Pfam" id="PF03725"/>
    </source>
</evidence>
<dbReference type="GO" id="GO:0000049">
    <property type="term" value="F:tRNA binding"/>
    <property type="evidence" value="ECO:0007669"/>
    <property type="project" value="UniProtKB-UniRule"/>
</dbReference>
<dbReference type="SUPFAM" id="SSF55666">
    <property type="entry name" value="Ribonuclease PH domain 2-like"/>
    <property type="match status" value="1"/>
</dbReference>
<dbReference type="PANTHER" id="PTHR11953:SF0">
    <property type="entry name" value="EXOSOME COMPLEX COMPONENT RRP41"/>
    <property type="match status" value="1"/>
</dbReference>
<dbReference type="AlphaFoldDB" id="A0A2T5GAC6"/>
<evidence type="ECO:0000256" key="5">
    <source>
        <dbReference type="ARBA" id="ARBA00022694"/>
    </source>
</evidence>
<comment type="function">
    <text evidence="8">Phosphorolytic 3'-5' exoribonuclease that plays an important role in tRNA 3'-end maturation. Removes nucleotide residues following the 3'-CCA terminus of tRNAs; can also add nucleotides to the ends of RNA molecules by using nucleoside diphosphates as substrates, but this may not be physiologically important. Probably plays a role in initiation of 16S rRNA degradation (leading to ribosome degradation) during starvation.</text>
</comment>
<keyword evidence="2 8" id="KW-0698">rRNA processing</keyword>
<dbReference type="Proteomes" id="UP000244016">
    <property type="component" value="Unassembled WGS sequence"/>
</dbReference>
<comment type="similarity">
    <text evidence="1 8">Belongs to the RNase PH family.</text>
</comment>
<keyword evidence="6 8" id="KW-0548">Nucleotidyltransferase</keyword>
<evidence type="ECO:0000256" key="8">
    <source>
        <dbReference type="HAMAP-Rule" id="MF_00564"/>
    </source>
</evidence>
<evidence type="ECO:0000256" key="9">
    <source>
        <dbReference type="SAM" id="MobiDB-lite"/>
    </source>
</evidence>
<dbReference type="InterPro" id="IPR036345">
    <property type="entry name" value="ExoRNase_PH_dom2_sf"/>
</dbReference>
<feature type="binding site" evidence="8">
    <location>
        <begin position="124"/>
        <end position="126"/>
    </location>
    <ligand>
        <name>phosphate</name>
        <dbReference type="ChEBI" id="CHEBI:43474"/>
        <note>substrate</note>
    </ligand>
</feature>
<dbReference type="GO" id="GO:0009022">
    <property type="term" value="F:tRNA nucleotidyltransferase activity"/>
    <property type="evidence" value="ECO:0007669"/>
    <property type="project" value="UniProtKB-UniRule"/>
</dbReference>
<dbReference type="Pfam" id="PF01138">
    <property type="entry name" value="RNase_PH"/>
    <property type="match status" value="1"/>
</dbReference>
<accession>A0A2T5GAC6</accession>
<dbReference type="CDD" id="cd11362">
    <property type="entry name" value="RNase_PH_bact"/>
    <property type="match status" value="1"/>
</dbReference>
<keyword evidence="4 8" id="KW-0808">Transferase</keyword>
<comment type="catalytic activity">
    <reaction evidence="8">
        <text>tRNA(n+1) + phosphate = tRNA(n) + a ribonucleoside 5'-diphosphate</text>
        <dbReference type="Rhea" id="RHEA:10628"/>
        <dbReference type="Rhea" id="RHEA-COMP:17343"/>
        <dbReference type="Rhea" id="RHEA-COMP:17344"/>
        <dbReference type="ChEBI" id="CHEBI:43474"/>
        <dbReference type="ChEBI" id="CHEBI:57930"/>
        <dbReference type="ChEBI" id="CHEBI:173114"/>
        <dbReference type="EC" id="2.7.7.56"/>
    </reaction>
</comment>
<keyword evidence="3 8" id="KW-0820">tRNA-binding</keyword>
<evidence type="ECO:0000256" key="2">
    <source>
        <dbReference type="ARBA" id="ARBA00022552"/>
    </source>
</evidence>
<dbReference type="GO" id="GO:0031125">
    <property type="term" value="P:rRNA 3'-end processing"/>
    <property type="evidence" value="ECO:0007669"/>
    <property type="project" value="UniProtKB-ARBA"/>
</dbReference>
<dbReference type="InterPro" id="IPR002381">
    <property type="entry name" value="RNase_PH_bac-type"/>
</dbReference>
<feature type="region of interest" description="Disordered" evidence="9">
    <location>
        <begin position="251"/>
        <end position="283"/>
    </location>
</feature>
<dbReference type="EMBL" id="PEBW01000001">
    <property type="protein sequence ID" value="PTQ53098.1"/>
    <property type="molecule type" value="Genomic_DNA"/>
</dbReference>
<dbReference type="HAMAP" id="MF_00564">
    <property type="entry name" value="RNase_PH"/>
    <property type="match status" value="1"/>
</dbReference>
<dbReference type="PANTHER" id="PTHR11953">
    <property type="entry name" value="EXOSOME COMPLEX COMPONENT"/>
    <property type="match status" value="1"/>
</dbReference>
<dbReference type="GO" id="GO:0008033">
    <property type="term" value="P:tRNA processing"/>
    <property type="evidence" value="ECO:0007669"/>
    <property type="project" value="UniProtKB-UniRule"/>
</dbReference>
<reference evidence="12 13" key="1">
    <citation type="submission" date="2017-08" db="EMBL/GenBank/DDBJ databases">
        <title>Burning lignite coal seam in the remote Altai Mountains harbors a hydrogen-driven thermophilic microbial community.</title>
        <authorList>
            <person name="Kadnikov V.V."/>
            <person name="Mardanov A.V."/>
            <person name="Ivasenko D."/>
            <person name="Beletsky A.V."/>
            <person name="Karnachuk O.V."/>
            <person name="Ravin N.V."/>
        </authorList>
    </citation>
    <scope>NUCLEOTIDE SEQUENCE [LARGE SCALE GENOMIC DNA]</scope>
    <source>
        <strain evidence="12">AL31</strain>
    </source>
</reference>
<evidence type="ECO:0000256" key="7">
    <source>
        <dbReference type="ARBA" id="ARBA00022884"/>
    </source>
</evidence>
<keyword evidence="7" id="KW-0694">RNA-binding</keyword>
<evidence type="ECO:0000313" key="12">
    <source>
        <dbReference type="EMBL" id="PTQ53098.1"/>
    </source>
</evidence>
<dbReference type="InterPro" id="IPR018336">
    <property type="entry name" value="RNase_PH_CS"/>
</dbReference>